<gene>
    <name evidence="1" type="ORF">SCALOS_LOCUS420</name>
</gene>
<name>A0ACA9JV75_9GLOM</name>
<keyword evidence="2" id="KW-1185">Reference proteome</keyword>
<protein>
    <submittedName>
        <fullName evidence="1">8517_t:CDS:1</fullName>
    </submittedName>
</protein>
<sequence>MTSDFLIGLSRDLAALLQNGDDYNVLLQVGEEPDVKSFKVHSAILRARCPYFRAALSSNWVRKEENPTIFRKSNISPSVFDLILKYIYTGTIIINPNDSNADILGLLVAADELMLGEYVARIQDYLITKETAWIQKNVVHVLNTIFMQDSCSRLREFCLNETLWPYKVILPENIAEEMVRYYMVPGAQVTSAISPVRFPTTNLDPNAIINSKHVAIISHWYISKFLNEPIDSCFKSKVSQASPGLCIIEICYVNPEFCEDKIDKKVGSPCACHDIYDFKLILRGSRDGFTPSVFHKKCDKKGPCVVVVRISKTDQIIGGYNPVGWKGQDIWEYTEDSFLFSLGNGKSVKNVILSRVKINNANRAIFHGKMYGPAFGSSDLEMKDQFNKGYNCWAQVNSYERRITNEHRFCVDEYEVFQVIKKEDNY</sequence>
<evidence type="ECO:0000313" key="2">
    <source>
        <dbReference type="Proteomes" id="UP000789860"/>
    </source>
</evidence>
<comment type="caution">
    <text evidence="1">The sequence shown here is derived from an EMBL/GenBank/DDBJ whole genome shotgun (WGS) entry which is preliminary data.</text>
</comment>
<proteinExistence type="predicted"/>
<accession>A0ACA9JV75</accession>
<evidence type="ECO:0000313" key="1">
    <source>
        <dbReference type="EMBL" id="CAG8438100.1"/>
    </source>
</evidence>
<dbReference type="Proteomes" id="UP000789860">
    <property type="component" value="Unassembled WGS sequence"/>
</dbReference>
<organism evidence="1 2">
    <name type="scientific">Scutellospora calospora</name>
    <dbReference type="NCBI Taxonomy" id="85575"/>
    <lineage>
        <taxon>Eukaryota</taxon>
        <taxon>Fungi</taxon>
        <taxon>Fungi incertae sedis</taxon>
        <taxon>Mucoromycota</taxon>
        <taxon>Glomeromycotina</taxon>
        <taxon>Glomeromycetes</taxon>
        <taxon>Diversisporales</taxon>
        <taxon>Gigasporaceae</taxon>
        <taxon>Scutellospora</taxon>
    </lineage>
</organism>
<reference evidence="1" key="1">
    <citation type="submission" date="2021-06" db="EMBL/GenBank/DDBJ databases">
        <authorList>
            <person name="Kallberg Y."/>
            <person name="Tangrot J."/>
            <person name="Rosling A."/>
        </authorList>
    </citation>
    <scope>NUCLEOTIDE SEQUENCE</scope>
    <source>
        <strain evidence="1">AU212A</strain>
    </source>
</reference>
<dbReference type="EMBL" id="CAJVPM010000198">
    <property type="protein sequence ID" value="CAG8438100.1"/>
    <property type="molecule type" value="Genomic_DNA"/>
</dbReference>